<protein>
    <recommendedName>
        <fullName evidence="1">Dinitrogenase iron-molybdenum cofactor biosynthesis domain-containing protein</fullName>
    </recommendedName>
</protein>
<sequence length="126" mass="13178">MPERASEAVLVCLPVGPGRTVGHSWGKAERVALASVRDGAVLTWDERDVGWDRSHDAGTHGSHHARIVRFLREHAVEAVAASHMGPPMEHTLERLGVAVLLGVDGDGEAAAVSAAARVRAGGAPAR</sequence>
<dbReference type="EMBL" id="CP060712">
    <property type="protein sequence ID" value="QNN51077.1"/>
    <property type="molecule type" value="Genomic_DNA"/>
</dbReference>
<evidence type="ECO:0000259" key="1">
    <source>
        <dbReference type="Pfam" id="PF02579"/>
    </source>
</evidence>
<name>A0A7G9R652_9MICO</name>
<gene>
    <name evidence="2" type="ORF">H9L10_12805</name>
</gene>
<dbReference type="SUPFAM" id="SSF53146">
    <property type="entry name" value="Nitrogenase accessory factor-like"/>
    <property type="match status" value="1"/>
</dbReference>
<organism evidence="2 3">
    <name type="scientific">Phycicoccus endophyticus</name>
    <dbReference type="NCBI Taxonomy" id="1690220"/>
    <lineage>
        <taxon>Bacteria</taxon>
        <taxon>Bacillati</taxon>
        <taxon>Actinomycetota</taxon>
        <taxon>Actinomycetes</taxon>
        <taxon>Micrococcales</taxon>
        <taxon>Intrasporangiaceae</taxon>
        <taxon>Phycicoccus</taxon>
    </lineage>
</organism>
<dbReference type="InterPro" id="IPR036105">
    <property type="entry name" value="DiNase_FeMo-co_biosyn_sf"/>
</dbReference>
<accession>A0A7G9R652</accession>
<dbReference type="AlphaFoldDB" id="A0A7G9R652"/>
<proteinExistence type="predicted"/>
<feature type="domain" description="Dinitrogenase iron-molybdenum cofactor biosynthesis" evidence="1">
    <location>
        <begin position="19"/>
        <end position="110"/>
    </location>
</feature>
<reference evidence="2 3" key="1">
    <citation type="submission" date="2020-08" db="EMBL/GenBank/DDBJ databases">
        <title>Genome sequence of Phycicoccus endophyticus JCM 31784T.</title>
        <authorList>
            <person name="Hyun D.-W."/>
            <person name="Bae J.-W."/>
        </authorList>
    </citation>
    <scope>NUCLEOTIDE SEQUENCE [LARGE SCALE GENOMIC DNA]</scope>
    <source>
        <strain evidence="2 3">JCM 31784</strain>
    </source>
</reference>
<keyword evidence="3" id="KW-1185">Reference proteome</keyword>
<dbReference type="InterPro" id="IPR003731">
    <property type="entry name" value="Di-Nase_FeMo-co_biosynth"/>
</dbReference>
<dbReference type="Gene3D" id="3.30.420.130">
    <property type="entry name" value="Dinitrogenase iron-molybdenum cofactor biosynthesis domain"/>
    <property type="match status" value="1"/>
</dbReference>
<dbReference type="Pfam" id="PF02579">
    <property type="entry name" value="Nitro_FeMo-Co"/>
    <property type="match status" value="1"/>
</dbReference>
<evidence type="ECO:0000313" key="3">
    <source>
        <dbReference type="Proteomes" id="UP000515976"/>
    </source>
</evidence>
<dbReference type="Proteomes" id="UP000515976">
    <property type="component" value="Chromosome"/>
</dbReference>
<evidence type="ECO:0000313" key="2">
    <source>
        <dbReference type="EMBL" id="QNN51077.1"/>
    </source>
</evidence>
<dbReference type="KEGG" id="pei:H9L10_12805"/>